<sequence length="571" mass="60759">MSSPTTAQQSNSNASEKANVTQGEYGTVVAGHSSRAHPPERFSPLAIVGLAYSILNSWVAMAGSLSVVLPSGGPSAMLWGLIASTIGTFCITATMAEVAAVYVTPGGPYHHAYLLAPPRWKRSLSFIAGWWNTAGWWALTATASSIAGQYITGIISLLHPSYTLQRWHEFLVYVVWSIGGWAINVFGSMLLDPFNRFSIFWSMAGAFVICVVCLARASSGPSRYQSGDFVFRALVNRTGWPDGVAWLLGLLQSAFGLTASDGVLHIVEEMPRPHINAPRAMLLAVAIGSSSSFIVLVILLFVLNDLDAVIESGSGPLLQIIYQATRNRAAAVSLLMFPLISMCFAAIGILCAASRQTHTFAMDGGLPFSRFLSREASPKLGGVPWAALTLTTSLVIIFGCIYLGNSSALNAILSSSVVGLQISYAIPAAILLVRGRGVLDADLDETLATDPDVGAVLAEERKQRGKRRRPFDMGIFGYAINATAVAFCVVTIVFFLLPPELPVTAGNMNYTSAVIGVVIFAAALTWIINGDKFEGPVGLRETLLKLNAGAVVHRDEDDGGPSSKVTEKDGP</sequence>
<dbReference type="GO" id="GO:0022857">
    <property type="term" value="F:transmembrane transporter activity"/>
    <property type="evidence" value="ECO:0007669"/>
    <property type="project" value="InterPro"/>
</dbReference>
<dbReference type="PANTHER" id="PTHR45649:SF14">
    <property type="entry name" value="GABA PERMEASE"/>
    <property type="match status" value="1"/>
</dbReference>
<evidence type="ECO:0000256" key="5">
    <source>
        <dbReference type="ARBA" id="ARBA00023136"/>
    </source>
</evidence>
<dbReference type="OrthoDB" id="3900342at2759"/>
<comment type="subcellular location">
    <subcellularLocation>
        <location evidence="1">Membrane</location>
        <topology evidence="1">Multi-pass membrane protein</topology>
    </subcellularLocation>
</comment>
<dbReference type="Gene3D" id="1.20.1740.10">
    <property type="entry name" value="Amino acid/polyamine transporter I"/>
    <property type="match status" value="1"/>
</dbReference>
<keyword evidence="4" id="KW-1133">Transmembrane helix</keyword>
<proteinExistence type="predicted"/>
<dbReference type="Proteomes" id="UP000077521">
    <property type="component" value="Unassembled WGS sequence"/>
</dbReference>
<reference evidence="6" key="2">
    <citation type="journal article" date="2019" name="IMA Fungus">
        <title>Genome sequencing and comparison of five Tilletia species to identify candidate genes for the detection of regulated species infecting wheat.</title>
        <authorList>
            <person name="Nguyen H.D.T."/>
            <person name="Sultana T."/>
            <person name="Kesanakurti P."/>
            <person name="Hambleton S."/>
        </authorList>
    </citation>
    <scope>NUCLEOTIDE SEQUENCE</scope>
    <source>
        <strain evidence="6">DAOMC 236416</strain>
    </source>
</reference>
<protein>
    <recommendedName>
        <fullName evidence="8">Choline transport protein</fullName>
    </recommendedName>
</protein>
<evidence type="ECO:0000256" key="1">
    <source>
        <dbReference type="ARBA" id="ARBA00004141"/>
    </source>
</evidence>
<comment type="caution">
    <text evidence="6">The sequence shown here is derived from an EMBL/GenBank/DDBJ whole genome shotgun (WGS) entry which is preliminary data.</text>
</comment>
<dbReference type="Pfam" id="PF13520">
    <property type="entry name" value="AA_permease_2"/>
    <property type="match status" value="1"/>
</dbReference>
<keyword evidence="3" id="KW-0812">Transmembrane</keyword>
<name>A0A177T8A1_9BASI</name>
<keyword evidence="2" id="KW-0813">Transport</keyword>
<evidence type="ECO:0000313" key="7">
    <source>
        <dbReference type="Proteomes" id="UP000077521"/>
    </source>
</evidence>
<dbReference type="AlphaFoldDB" id="A0A177T8A1"/>
<evidence type="ECO:0000256" key="3">
    <source>
        <dbReference type="ARBA" id="ARBA00022692"/>
    </source>
</evidence>
<keyword evidence="5" id="KW-0472">Membrane</keyword>
<evidence type="ECO:0000313" key="6">
    <source>
        <dbReference type="EMBL" id="KAE8246692.1"/>
    </source>
</evidence>
<dbReference type="PIRSF" id="PIRSF006060">
    <property type="entry name" value="AA_transporter"/>
    <property type="match status" value="1"/>
</dbReference>
<organism evidence="6 7">
    <name type="scientific">Tilletia indica</name>
    <dbReference type="NCBI Taxonomy" id="43049"/>
    <lineage>
        <taxon>Eukaryota</taxon>
        <taxon>Fungi</taxon>
        <taxon>Dikarya</taxon>
        <taxon>Basidiomycota</taxon>
        <taxon>Ustilaginomycotina</taxon>
        <taxon>Exobasidiomycetes</taxon>
        <taxon>Tilletiales</taxon>
        <taxon>Tilletiaceae</taxon>
        <taxon>Tilletia</taxon>
    </lineage>
</organism>
<dbReference type="InterPro" id="IPR002293">
    <property type="entry name" value="AA/rel_permease1"/>
</dbReference>
<dbReference type="EMBL" id="LWDF02000462">
    <property type="protein sequence ID" value="KAE8246692.1"/>
    <property type="molecule type" value="Genomic_DNA"/>
</dbReference>
<evidence type="ECO:0000256" key="4">
    <source>
        <dbReference type="ARBA" id="ARBA00022989"/>
    </source>
</evidence>
<evidence type="ECO:0000256" key="2">
    <source>
        <dbReference type="ARBA" id="ARBA00022448"/>
    </source>
</evidence>
<keyword evidence="7" id="KW-1185">Reference proteome</keyword>
<gene>
    <name evidence="6" type="ORF">A4X13_0g5673</name>
</gene>
<evidence type="ECO:0008006" key="8">
    <source>
        <dbReference type="Google" id="ProtNLM"/>
    </source>
</evidence>
<dbReference type="PANTHER" id="PTHR45649">
    <property type="entry name" value="AMINO-ACID PERMEASE BAT1"/>
    <property type="match status" value="1"/>
</dbReference>
<reference evidence="6" key="1">
    <citation type="submission" date="2016-04" db="EMBL/GenBank/DDBJ databases">
        <authorList>
            <person name="Nguyen H.D."/>
            <person name="Samba Siva P."/>
            <person name="Cullis J."/>
            <person name="Levesque C.A."/>
            <person name="Hambleton S."/>
        </authorList>
    </citation>
    <scope>NUCLEOTIDE SEQUENCE</scope>
    <source>
        <strain evidence="6">DAOMC 236416</strain>
    </source>
</reference>
<dbReference type="GO" id="GO:0016020">
    <property type="term" value="C:membrane"/>
    <property type="evidence" value="ECO:0007669"/>
    <property type="project" value="UniProtKB-SubCell"/>
</dbReference>
<accession>A0A177T8A1</accession>